<accession>A0A1E5T1R5</accession>
<name>A0A1E5T1R5_9BACT</name>
<comment type="subcellular location">
    <subcellularLocation>
        <location evidence="1">Membrane</location>
        <topology evidence="1">Multi-pass membrane protein</topology>
    </subcellularLocation>
</comment>
<dbReference type="InterPro" id="IPR003780">
    <property type="entry name" value="COX15/CtaA_fam"/>
</dbReference>
<feature type="transmembrane region" description="Helical" evidence="12">
    <location>
        <begin position="175"/>
        <end position="195"/>
    </location>
</feature>
<evidence type="ECO:0000256" key="5">
    <source>
        <dbReference type="ARBA" id="ARBA00022989"/>
    </source>
</evidence>
<dbReference type="PANTHER" id="PTHR35457">
    <property type="entry name" value="HEME A SYNTHASE"/>
    <property type="match status" value="1"/>
</dbReference>
<protein>
    <submittedName>
        <fullName evidence="13">Cytochrome oxidase assembly protein</fullName>
    </submittedName>
</protein>
<comment type="pathway">
    <text evidence="11">Porphyrin-containing compound metabolism.</text>
</comment>
<keyword evidence="6" id="KW-0560">Oxidoreductase</keyword>
<comment type="caution">
    <text evidence="13">The sequence shown here is derived from an EMBL/GenBank/DDBJ whole genome shotgun (WGS) entry which is preliminary data.</text>
</comment>
<evidence type="ECO:0000256" key="7">
    <source>
        <dbReference type="ARBA" id="ARBA00023004"/>
    </source>
</evidence>
<dbReference type="Proteomes" id="UP000095552">
    <property type="component" value="Unassembled WGS sequence"/>
</dbReference>
<evidence type="ECO:0000256" key="8">
    <source>
        <dbReference type="ARBA" id="ARBA00023133"/>
    </source>
</evidence>
<evidence type="ECO:0000256" key="6">
    <source>
        <dbReference type="ARBA" id="ARBA00023002"/>
    </source>
</evidence>
<feature type="transmembrane region" description="Helical" evidence="12">
    <location>
        <begin position="317"/>
        <end position="335"/>
    </location>
</feature>
<keyword evidence="2" id="KW-1003">Cell membrane</keyword>
<organism evidence="13 14">
    <name type="scientific">Roseivirga misakiensis</name>
    <dbReference type="NCBI Taxonomy" id="1563681"/>
    <lineage>
        <taxon>Bacteria</taxon>
        <taxon>Pseudomonadati</taxon>
        <taxon>Bacteroidota</taxon>
        <taxon>Cytophagia</taxon>
        <taxon>Cytophagales</taxon>
        <taxon>Roseivirgaceae</taxon>
        <taxon>Roseivirga</taxon>
    </lineage>
</organism>
<keyword evidence="4" id="KW-0479">Metal-binding</keyword>
<dbReference type="OrthoDB" id="1447144at2"/>
<proteinExistence type="predicted"/>
<evidence type="ECO:0000256" key="9">
    <source>
        <dbReference type="ARBA" id="ARBA00023136"/>
    </source>
</evidence>
<feature type="transmembrane region" description="Helical" evidence="12">
    <location>
        <begin position="215"/>
        <end position="234"/>
    </location>
</feature>
<sequence length="344" mass="39133">MQIADTKQRLFRRFTAVTIIAVYLLIAIGGIVRSTGSGMGCPDWPKCFGSWVPPTSVDQLPKDYKEDYVQQRIAKNVKFAKYLTALGFDDLAYQVENDPSILEEEDFNAVKTWVEYVNRLIGAVIGLLIFGTFVLSTRYWKKDRPITVLSFIAFVLVGFQGWIGSIVVSTNLLQWMITIHMLLAILIVCLLIYVYFRSKRNDFDTITDDSSKLKWITIACLTLTLVQIVLGTQVREGIDEIAKIAARNEWIENLGLTFLIHRSYSIALLVLHVYLFFLLSKNHQLKVAMKWLVAIVGIEILSGAIMAYFSVPAFIQPIHLLLGTLIIGVQYYLLLRINHKKEFA</sequence>
<feature type="transmembrane region" description="Helical" evidence="12">
    <location>
        <begin position="12"/>
        <end position="32"/>
    </location>
</feature>
<keyword evidence="14" id="KW-1185">Reference proteome</keyword>
<dbReference type="GO" id="GO:0016020">
    <property type="term" value="C:membrane"/>
    <property type="evidence" value="ECO:0007669"/>
    <property type="project" value="UniProtKB-SubCell"/>
</dbReference>
<dbReference type="GO" id="GO:0006784">
    <property type="term" value="P:heme A biosynthetic process"/>
    <property type="evidence" value="ECO:0007669"/>
    <property type="project" value="InterPro"/>
</dbReference>
<feature type="transmembrane region" description="Helical" evidence="12">
    <location>
        <begin position="254"/>
        <end position="279"/>
    </location>
</feature>
<keyword evidence="5 12" id="KW-1133">Transmembrane helix</keyword>
<dbReference type="PANTHER" id="PTHR35457:SF1">
    <property type="entry name" value="HEME A SYNTHASE"/>
    <property type="match status" value="1"/>
</dbReference>
<gene>
    <name evidence="13" type="ORF">BFP71_18050</name>
</gene>
<keyword evidence="7" id="KW-0408">Iron</keyword>
<evidence type="ECO:0000256" key="3">
    <source>
        <dbReference type="ARBA" id="ARBA00022692"/>
    </source>
</evidence>
<evidence type="ECO:0000256" key="4">
    <source>
        <dbReference type="ARBA" id="ARBA00022723"/>
    </source>
</evidence>
<reference evidence="13 14" key="1">
    <citation type="submission" date="2016-08" db="EMBL/GenBank/DDBJ databases">
        <title>Draft genome of Fabibacter sp. strain SK-8.</title>
        <authorList>
            <person name="Wong S.-K."/>
            <person name="Hamasaki K."/>
            <person name="Yoshizawa S."/>
        </authorList>
    </citation>
    <scope>NUCLEOTIDE SEQUENCE [LARGE SCALE GENOMIC DNA]</scope>
    <source>
        <strain evidence="13 14">SK-8</strain>
    </source>
</reference>
<feature type="transmembrane region" description="Helical" evidence="12">
    <location>
        <begin position="116"/>
        <end position="136"/>
    </location>
</feature>
<feature type="transmembrane region" description="Helical" evidence="12">
    <location>
        <begin position="148"/>
        <end position="169"/>
    </location>
</feature>
<evidence type="ECO:0000256" key="10">
    <source>
        <dbReference type="ARBA" id="ARBA00023157"/>
    </source>
</evidence>
<evidence type="ECO:0000256" key="1">
    <source>
        <dbReference type="ARBA" id="ARBA00004141"/>
    </source>
</evidence>
<keyword evidence="3 12" id="KW-0812">Transmembrane</keyword>
<keyword evidence="8" id="KW-0350">Heme biosynthesis</keyword>
<evidence type="ECO:0000256" key="12">
    <source>
        <dbReference type="SAM" id="Phobius"/>
    </source>
</evidence>
<dbReference type="RefSeq" id="WP_069836806.1">
    <property type="nucleotide sequence ID" value="NZ_MDGQ01000005.1"/>
</dbReference>
<keyword evidence="10" id="KW-1015">Disulfide bond</keyword>
<dbReference type="Pfam" id="PF02628">
    <property type="entry name" value="COX15-CtaA"/>
    <property type="match status" value="2"/>
</dbReference>
<dbReference type="AlphaFoldDB" id="A0A1E5T1R5"/>
<evidence type="ECO:0000313" key="14">
    <source>
        <dbReference type="Proteomes" id="UP000095552"/>
    </source>
</evidence>
<dbReference type="EMBL" id="MDGQ01000005">
    <property type="protein sequence ID" value="OEK05301.1"/>
    <property type="molecule type" value="Genomic_DNA"/>
</dbReference>
<dbReference type="GO" id="GO:0016491">
    <property type="term" value="F:oxidoreductase activity"/>
    <property type="evidence" value="ECO:0007669"/>
    <property type="project" value="UniProtKB-KW"/>
</dbReference>
<evidence type="ECO:0000313" key="13">
    <source>
        <dbReference type="EMBL" id="OEK05301.1"/>
    </source>
</evidence>
<keyword evidence="9 12" id="KW-0472">Membrane</keyword>
<feature type="transmembrane region" description="Helical" evidence="12">
    <location>
        <begin position="291"/>
        <end position="311"/>
    </location>
</feature>
<dbReference type="InterPro" id="IPR050450">
    <property type="entry name" value="COX15/CtaA_HemeA_synthase"/>
</dbReference>
<evidence type="ECO:0000256" key="11">
    <source>
        <dbReference type="ARBA" id="ARBA00023444"/>
    </source>
</evidence>
<dbReference type="STRING" id="1563681.BFP71_18050"/>
<dbReference type="GO" id="GO:0046872">
    <property type="term" value="F:metal ion binding"/>
    <property type="evidence" value="ECO:0007669"/>
    <property type="project" value="UniProtKB-KW"/>
</dbReference>
<evidence type="ECO:0000256" key="2">
    <source>
        <dbReference type="ARBA" id="ARBA00022475"/>
    </source>
</evidence>